<name>A0A1J9QHD8_9EURO</name>
<dbReference type="STRING" id="1658174.A0A1J9QHD8"/>
<reference evidence="2 3" key="1">
    <citation type="submission" date="2015-08" db="EMBL/GenBank/DDBJ databases">
        <title>Emmonsia species relationships and genome sequence.</title>
        <authorList>
            <person name="Cuomo C.A."/>
            <person name="Schwartz I.S."/>
            <person name="Kenyon C."/>
            <person name="De Hoog G.S."/>
            <person name="Govender N.P."/>
            <person name="Botha A."/>
            <person name="Moreno L."/>
            <person name="De Vries M."/>
            <person name="Munoz J.F."/>
            <person name="Stielow J.B."/>
        </authorList>
    </citation>
    <scope>NUCLEOTIDE SEQUENCE [LARGE SCALE GENOMIC DNA]</scope>
    <source>
        <strain evidence="2 3">EI222</strain>
    </source>
</reference>
<organism evidence="2 3">
    <name type="scientific">Blastomyces percursus</name>
    <dbReference type="NCBI Taxonomy" id="1658174"/>
    <lineage>
        <taxon>Eukaryota</taxon>
        <taxon>Fungi</taxon>
        <taxon>Dikarya</taxon>
        <taxon>Ascomycota</taxon>
        <taxon>Pezizomycotina</taxon>
        <taxon>Eurotiomycetes</taxon>
        <taxon>Eurotiomycetidae</taxon>
        <taxon>Onygenales</taxon>
        <taxon>Ajellomycetaceae</taxon>
        <taxon>Blastomyces</taxon>
    </lineage>
</organism>
<keyword evidence="3" id="KW-1185">Reference proteome</keyword>
<evidence type="ECO:0000313" key="3">
    <source>
        <dbReference type="Proteomes" id="UP000242791"/>
    </source>
</evidence>
<evidence type="ECO:0000313" key="2">
    <source>
        <dbReference type="EMBL" id="OJD28254.1"/>
    </source>
</evidence>
<comment type="caution">
    <text evidence="2">The sequence shown here is derived from an EMBL/GenBank/DDBJ whole genome shotgun (WGS) entry which is preliminary data.</text>
</comment>
<evidence type="ECO:0000259" key="1">
    <source>
        <dbReference type="Pfam" id="PF10551"/>
    </source>
</evidence>
<feature type="domain" description="MULE transposase" evidence="1">
    <location>
        <begin position="121"/>
        <end position="164"/>
    </location>
</feature>
<dbReference type="InterPro" id="IPR018289">
    <property type="entry name" value="MULE_transposase_dom"/>
</dbReference>
<dbReference type="EMBL" id="LGTZ01000023">
    <property type="protein sequence ID" value="OJD28254.1"/>
    <property type="molecule type" value="Genomic_DNA"/>
</dbReference>
<dbReference type="PANTHER" id="PTHR47718:SF3">
    <property type="entry name" value="PROTEIN FAR1-RELATED SEQUENCE 5-LIKE"/>
    <property type="match status" value="1"/>
</dbReference>
<dbReference type="Proteomes" id="UP000242791">
    <property type="component" value="Unassembled WGS sequence"/>
</dbReference>
<dbReference type="Pfam" id="PF10551">
    <property type="entry name" value="MULE"/>
    <property type="match status" value="1"/>
</dbReference>
<dbReference type="VEuPathDB" id="FungiDB:ACJ73_00356"/>
<proteinExistence type="predicted"/>
<gene>
    <name evidence="2" type="ORF">ACJ73_00356</name>
</gene>
<dbReference type="PANTHER" id="PTHR47718">
    <property type="entry name" value="OS01G0519700 PROTEIN"/>
    <property type="match status" value="1"/>
</dbReference>
<dbReference type="AlphaFoldDB" id="A0A1J9QHD8"/>
<accession>A0A1J9QHD8</accession>
<dbReference type="OrthoDB" id="4367135at2759"/>
<sequence length="165" mass="19190">MSQDHQSHPVHRLRALDAETRSVIYSLVKAMMPARSIRTILSKRLGDEAVTARDLYNLTAQLLREDLKGRTPIQALIDEFTAKKDGNIVAEWKTDHENRITHLALFHRQSIEYLRENHDILLLDSTYKTNRYRLPLLSVIFVTKLHTTLNLGFTFMNSEKEADYK</sequence>
<protein>
    <recommendedName>
        <fullName evidence="1">MULE transposase domain-containing protein</fullName>
    </recommendedName>
</protein>